<dbReference type="RefSeq" id="WP_209464943.1">
    <property type="nucleotide sequence ID" value="NZ_JAGGLG010000001.1"/>
</dbReference>
<gene>
    <name evidence="2" type="ORF">J2Z79_000169</name>
</gene>
<evidence type="ECO:0000313" key="2">
    <source>
        <dbReference type="EMBL" id="MBP2016796.1"/>
    </source>
</evidence>
<keyword evidence="1" id="KW-0472">Membrane</keyword>
<dbReference type="EMBL" id="JAGGLG010000001">
    <property type="protein sequence ID" value="MBP2016796.1"/>
    <property type="molecule type" value="Genomic_DNA"/>
</dbReference>
<protein>
    <submittedName>
        <fullName evidence="2">Membrane protein YccC</fullName>
    </submittedName>
</protein>
<feature type="transmembrane region" description="Helical" evidence="1">
    <location>
        <begin position="6"/>
        <end position="28"/>
    </location>
</feature>
<evidence type="ECO:0000313" key="3">
    <source>
        <dbReference type="Proteomes" id="UP001519289"/>
    </source>
</evidence>
<name>A0ABS4JMN7_9FIRM</name>
<keyword evidence="1" id="KW-0812">Transmembrane</keyword>
<comment type="caution">
    <text evidence="2">The sequence shown here is derived from an EMBL/GenBank/DDBJ whole genome shotgun (WGS) entry which is preliminary data.</text>
</comment>
<keyword evidence="3" id="KW-1185">Reference proteome</keyword>
<dbReference type="Proteomes" id="UP001519289">
    <property type="component" value="Unassembled WGS sequence"/>
</dbReference>
<organism evidence="2 3">
    <name type="scientific">Symbiobacterium terraclitae</name>
    <dbReference type="NCBI Taxonomy" id="557451"/>
    <lineage>
        <taxon>Bacteria</taxon>
        <taxon>Bacillati</taxon>
        <taxon>Bacillota</taxon>
        <taxon>Clostridia</taxon>
        <taxon>Eubacteriales</taxon>
        <taxon>Symbiobacteriaceae</taxon>
        <taxon>Symbiobacterium</taxon>
    </lineage>
</organism>
<evidence type="ECO:0000256" key="1">
    <source>
        <dbReference type="SAM" id="Phobius"/>
    </source>
</evidence>
<proteinExistence type="predicted"/>
<keyword evidence="1" id="KW-1133">Transmembrane helix</keyword>
<sequence>MFTWWQWLLIVLAGLGVGFFILIQTPWFKVRKYAMDLKRIYDKHKLQEKAEQAQALGQNPNQNPVLLRKPLRELISTYEALIADMNKLKVPAKAQTLHELSVNAAKESLAMYQMAAVGGFRQKALLERHKKVQRMQEQIQAEMEKLYGKPKEPKKK</sequence>
<reference evidence="2 3" key="1">
    <citation type="submission" date="2021-03" db="EMBL/GenBank/DDBJ databases">
        <title>Genomic Encyclopedia of Type Strains, Phase IV (KMG-IV): sequencing the most valuable type-strain genomes for metagenomic binning, comparative biology and taxonomic classification.</title>
        <authorList>
            <person name="Goeker M."/>
        </authorList>
    </citation>
    <scope>NUCLEOTIDE SEQUENCE [LARGE SCALE GENOMIC DNA]</scope>
    <source>
        <strain evidence="2 3">DSM 27138</strain>
    </source>
</reference>
<accession>A0ABS4JMN7</accession>